<accession>A0A0J6ILV2</accession>
<dbReference type="PATRIC" id="fig|1608994.3.peg.927"/>
<dbReference type="AlphaFoldDB" id="A0A0J6ILV2"/>
<proteinExistence type="predicted"/>
<dbReference type="EMBL" id="JYLF01000001">
    <property type="protein sequence ID" value="KMN15525.1"/>
    <property type="molecule type" value="Genomic_DNA"/>
</dbReference>
<evidence type="ECO:0000313" key="1">
    <source>
        <dbReference type="EMBL" id="KMN15525.1"/>
    </source>
</evidence>
<protein>
    <submittedName>
        <fullName evidence="1">Uncharacterized protein</fullName>
    </submittedName>
</protein>
<comment type="caution">
    <text evidence="1">The sequence shown here is derived from an EMBL/GenBank/DDBJ whole genome shotgun (WGS) entry which is preliminary data.</text>
</comment>
<reference evidence="1 2" key="1">
    <citation type="submission" date="2015-02" db="EMBL/GenBank/DDBJ databases">
        <title>Pseudomonas helleri sp. nov. and Pseudomonas weihenstephanensis sp. nov., isolated from raw cows milk.</title>
        <authorList>
            <person name="von Neubeck M."/>
            <person name="Huptas C."/>
            <person name="Wenning M."/>
            <person name="Scherer S."/>
        </authorList>
    </citation>
    <scope>NUCLEOTIDE SEQUENCE [LARGE SCALE GENOMIC DNA]</scope>
    <source>
        <strain evidence="1 2">DSM 29166</strain>
    </source>
</reference>
<gene>
    <name evidence="1" type="ORF">TU86_01775</name>
</gene>
<dbReference type="OrthoDB" id="9131032at2"/>
<name>A0A0J6ILV2_9PSED</name>
<dbReference type="RefSeq" id="WP_048362586.1">
    <property type="nucleotide sequence ID" value="NZ_JYLF01000001.1"/>
</dbReference>
<dbReference type="Proteomes" id="UP000036325">
    <property type="component" value="Unassembled WGS sequence"/>
</dbReference>
<organism evidence="1 2">
    <name type="scientific">Pseudomonas weihenstephanensis</name>
    <dbReference type="NCBI Taxonomy" id="1608994"/>
    <lineage>
        <taxon>Bacteria</taxon>
        <taxon>Pseudomonadati</taxon>
        <taxon>Pseudomonadota</taxon>
        <taxon>Gammaproteobacteria</taxon>
        <taxon>Pseudomonadales</taxon>
        <taxon>Pseudomonadaceae</taxon>
        <taxon>Pseudomonas</taxon>
    </lineage>
</organism>
<evidence type="ECO:0000313" key="2">
    <source>
        <dbReference type="Proteomes" id="UP000036325"/>
    </source>
</evidence>
<sequence length="520" mass="58158">MNNTQKVDSRTRDSLAPTVADMLTVSLQESKALINRTSLFEASNVLGAFSTSVVDYGKSARKWRAHTLSRLPLEHWKHKDGFFYVAPLKEASLKYMSTTAPDAADENAWNQLENRKAVHKALVEILPAQVRQQYAAMLEWTQIEPQSETQPVLEDMALARSIYALDQLFYREYAVCEARLRREKGFADGDSIPYDWIGWLADKAAQKVDAHLYVWGVQPLPWQVDERDEAGQQPAESSVEGMYKPDGELTLELLCNLVGNRALLESARIAALADQATQVSTDLLHALNRNGKCEVPEVRNCNDLRDELTAWFGDAGVLADEPGFGTPLKGHNLEVALYHALEVQKHYVKTRGALDPSAHRNPDNTFIFALALVACFYAQISLDKEYSGSTNATYAVFPAQNKAQRFEPLPAHAREMLKSLYGQMFYANTGWEIRAEAIEAYAQNFALKRSCLQELTFNTFKRMAPERLLALHQKLARMGESKKTRLLQSMPEGAAPPSEMACILAAIDDLFSPQALAAAR</sequence>